<reference evidence="2 3" key="1">
    <citation type="submission" date="2019-11" db="EMBL/GenBank/DDBJ databases">
        <title>Whole-genome sequence of a Rhodoblastus acidophilus DSM 142.</title>
        <authorList>
            <person name="Kyndt J.A."/>
            <person name="Meyer T.E."/>
        </authorList>
    </citation>
    <scope>NUCLEOTIDE SEQUENCE [LARGE SCALE GENOMIC DNA]</scope>
    <source>
        <strain evidence="2 3">DSM 142</strain>
    </source>
</reference>
<evidence type="ECO:0000259" key="1">
    <source>
        <dbReference type="SMART" id="SM00530"/>
    </source>
</evidence>
<dbReference type="InterPro" id="IPR010982">
    <property type="entry name" value="Lambda_DNA-bd_dom_sf"/>
</dbReference>
<feature type="domain" description="HTH cro/C1-type" evidence="1">
    <location>
        <begin position="14"/>
        <end position="69"/>
    </location>
</feature>
<dbReference type="GO" id="GO:0003677">
    <property type="term" value="F:DNA binding"/>
    <property type="evidence" value="ECO:0007669"/>
    <property type="project" value="InterPro"/>
</dbReference>
<name>A0A6N8DUK7_RHOAC</name>
<dbReference type="AlphaFoldDB" id="A0A6N8DUK7"/>
<dbReference type="OrthoDB" id="9805356at2"/>
<proteinExistence type="predicted"/>
<dbReference type="EMBL" id="WNKS01000022">
    <property type="protein sequence ID" value="MTV32841.1"/>
    <property type="molecule type" value="Genomic_DNA"/>
</dbReference>
<accession>A0A6N8DUK7</accession>
<protein>
    <recommendedName>
        <fullName evidence="1">HTH cro/C1-type domain-containing protein</fullName>
    </recommendedName>
</protein>
<dbReference type="SUPFAM" id="SSF47413">
    <property type="entry name" value="lambda repressor-like DNA-binding domains"/>
    <property type="match status" value="1"/>
</dbReference>
<comment type="caution">
    <text evidence="2">The sequence shown here is derived from an EMBL/GenBank/DDBJ whole genome shotgun (WGS) entry which is preliminary data.</text>
</comment>
<dbReference type="Gene3D" id="1.10.260.40">
    <property type="entry name" value="lambda repressor-like DNA-binding domains"/>
    <property type="match status" value="1"/>
</dbReference>
<dbReference type="RefSeq" id="WP_155447524.1">
    <property type="nucleotide sequence ID" value="NZ_JAOQNR010000021.1"/>
</dbReference>
<sequence length="90" mass="10163">MPTANIIDRTIGSRLRAERLARQLDAPSFAESVGVTPDRLEAFETGFDRIDARTMVEICRRLNIGIRHFFEPWTDTLSSSEKAAWPLAAE</sequence>
<evidence type="ECO:0000313" key="3">
    <source>
        <dbReference type="Proteomes" id="UP000439113"/>
    </source>
</evidence>
<dbReference type="InterPro" id="IPR001387">
    <property type="entry name" value="Cro/C1-type_HTH"/>
</dbReference>
<gene>
    <name evidence="2" type="ORF">GJ654_17825</name>
</gene>
<dbReference type="CDD" id="cd00093">
    <property type="entry name" value="HTH_XRE"/>
    <property type="match status" value="1"/>
</dbReference>
<organism evidence="2 3">
    <name type="scientific">Rhodoblastus acidophilus</name>
    <name type="common">Rhodopseudomonas acidophila</name>
    <dbReference type="NCBI Taxonomy" id="1074"/>
    <lineage>
        <taxon>Bacteria</taxon>
        <taxon>Pseudomonadati</taxon>
        <taxon>Pseudomonadota</taxon>
        <taxon>Alphaproteobacteria</taxon>
        <taxon>Hyphomicrobiales</taxon>
        <taxon>Rhodoblastaceae</taxon>
        <taxon>Rhodoblastus</taxon>
    </lineage>
</organism>
<dbReference type="Proteomes" id="UP000439113">
    <property type="component" value="Unassembled WGS sequence"/>
</dbReference>
<dbReference type="SMART" id="SM00530">
    <property type="entry name" value="HTH_XRE"/>
    <property type="match status" value="1"/>
</dbReference>
<evidence type="ECO:0000313" key="2">
    <source>
        <dbReference type="EMBL" id="MTV32841.1"/>
    </source>
</evidence>